<dbReference type="AlphaFoldDB" id="A0ABC8SIX3"/>
<dbReference type="Proteomes" id="UP001642360">
    <property type="component" value="Unassembled WGS sequence"/>
</dbReference>
<dbReference type="EMBL" id="CAUOFW020002948">
    <property type="protein sequence ID" value="CAK9157141.1"/>
    <property type="molecule type" value="Genomic_DNA"/>
</dbReference>
<accession>A0ABC8SIX3</accession>
<gene>
    <name evidence="1" type="ORF">ILEXP_LOCUS25694</name>
</gene>
<comment type="caution">
    <text evidence="1">The sequence shown here is derived from an EMBL/GenBank/DDBJ whole genome shotgun (WGS) entry which is preliminary data.</text>
</comment>
<reference evidence="1 2" key="1">
    <citation type="submission" date="2024-02" db="EMBL/GenBank/DDBJ databases">
        <authorList>
            <person name="Vignale AGUSTIN F."/>
            <person name="Sosa J E."/>
            <person name="Modenutti C."/>
        </authorList>
    </citation>
    <scope>NUCLEOTIDE SEQUENCE [LARGE SCALE GENOMIC DNA]</scope>
</reference>
<evidence type="ECO:0000313" key="2">
    <source>
        <dbReference type="Proteomes" id="UP001642360"/>
    </source>
</evidence>
<protein>
    <submittedName>
        <fullName evidence="1">Uncharacterized protein</fullName>
    </submittedName>
</protein>
<proteinExistence type="predicted"/>
<organism evidence="1 2">
    <name type="scientific">Ilex paraguariensis</name>
    <name type="common">yerba mate</name>
    <dbReference type="NCBI Taxonomy" id="185542"/>
    <lineage>
        <taxon>Eukaryota</taxon>
        <taxon>Viridiplantae</taxon>
        <taxon>Streptophyta</taxon>
        <taxon>Embryophyta</taxon>
        <taxon>Tracheophyta</taxon>
        <taxon>Spermatophyta</taxon>
        <taxon>Magnoliopsida</taxon>
        <taxon>eudicotyledons</taxon>
        <taxon>Gunneridae</taxon>
        <taxon>Pentapetalae</taxon>
        <taxon>asterids</taxon>
        <taxon>campanulids</taxon>
        <taxon>Aquifoliales</taxon>
        <taxon>Aquifoliaceae</taxon>
        <taxon>Ilex</taxon>
    </lineage>
</organism>
<name>A0ABC8SIX3_9AQUA</name>
<evidence type="ECO:0000313" key="1">
    <source>
        <dbReference type="EMBL" id="CAK9157141.1"/>
    </source>
</evidence>
<keyword evidence="2" id="KW-1185">Reference proteome</keyword>
<sequence>MIFVMSPFVTYDCNLSKNSYIELSACCRFQVTNCAFNMQQRHLPLMRQVTERRCSLPVSLMYLAFLLKSIVGPQWLLINSLKPSSWTELEEAKYMHSRSSEVPCDTCLIATLGLDNRASS</sequence>